<feature type="disulfide bond" evidence="9">
    <location>
        <begin position="916"/>
        <end position="929"/>
    </location>
</feature>
<evidence type="ECO:0000313" key="14">
    <source>
        <dbReference type="Proteomes" id="UP000593567"/>
    </source>
</evidence>
<comment type="caution">
    <text evidence="8">Lacks conserved residue(s) required for the propagation of feature annotation.</text>
</comment>
<feature type="region of interest" description="Disordered" evidence="10">
    <location>
        <begin position="694"/>
        <end position="722"/>
    </location>
</feature>
<feature type="disulfide bond" evidence="9">
    <location>
        <begin position="907"/>
        <end position="925"/>
    </location>
</feature>
<evidence type="ECO:0000256" key="5">
    <source>
        <dbReference type="ARBA" id="ARBA00022734"/>
    </source>
</evidence>
<dbReference type="PROSITE" id="PS50215">
    <property type="entry name" value="ADAM_MEPRO"/>
    <property type="match status" value="1"/>
</dbReference>
<dbReference type="PROSITE" id="PS51670">
    <property type="entry name" value="SHKT"/>
    <property type="match status" value="6"/>
</dbReference>
<evidence type="ECO:0000256" key="8">
    <source>
        <dbReference type="PROSITE-ProRule" id="PRU00276"/>
    </source>
</evidence>
<evidence type="ECO:0000256" key="3">
    <source>
        <dbReference type="ARBA" id="ARBA00011233"/>
    </source>
</evidence>
<feature type="domain" description="ShKT" evidence="12">
    <location>
        <begin position="899"/>
        <end position="932"/>
    </location>
</feature>
<dbReference type="Gene3D" id="3.40.390.10">
    <property type="entry name" value="Collagenase (Catalytic Domain)"/>
    <property type="match status" value="1"/>
</dbReference>
<dbReference type="Gene3D" id="1.10.10.1940">
    <property type="match status" value="1"/>
</dbReference>
<dbReference type="PANTHER" id="PTHR45713">
    <property type="entry name" value="FTP DOMAIN-CONTAINING PROTEIN"/>
    <property type="match status" value="1"/>
</dbReference>
<dbReference type="SUPFAM" id="SSF49785">
    <property type="entry name" value="Galactose-binding domain-like"/>
    <property type="match status" value="1"/>
</dbReference>
<dbReference type="GO" id="GO:0046872">
    <property type="term" value="F:metal ion binding"/>
    <property type="evidence" value="ECO:0007669"/>
    <property type="project" value="UniProtKB-KW"/>
</dbReference>
<dbReference type="GO" id="GO:0042806">
    <property type="term" value="F:fucose binding"/>
    <property type="evidence" value="ECO:0007669"/>
    <property type="project" value="UniProtKB-ARBA"/>
</dbReference>
<dbReference type="PANTHER" id="PTHR45713:SF6">
    <property type="entry name" value="F5_8 TYPE C DOMAIN-CONTAINING PROTEIN"/>
    <property type="match status" value="1"/>
</dbReference>
<dbReference type="GO" id="GO:0006508">
    <property type="term" value="P:proteolysis"/>
    <property type="evidence" value="ECO:0007669"/>
    <property type="project" value="InterPro"/>
</dbReference>
<evidence type="ECO:0000256" key="9">
    <source>
        <dbReference type="PROSITE-ProRule" id="PRU01005"/>
    </source>
</evidence>
<organism evidence="13 14">
    <name type="scientific">Bugula neritina</name>
    <name type="common">Brown bryozoan</name>
    <name type="synonym">Sertularia neritina</name>
    <dbReference type="NCBI Taxonomy" id="10212"/>
    <lineage>
        <taxon>Eukaryota</taxon>
        <taxon>Metazoa</taxon>
        <taxon>Spiralia</taxon>
        <taxon>Lophotrochozoa</taxon>
        <taxon>Bryozoa</taxon>
        <taxon>Gymnolaemata</taxon>
        <taxon>Cheilostomatida</taxon>
        <taxon>Flustrina</taxon>
        <taxon>Buguloidea</taxon>
        <taxon>Bugulidae</taxon>
        <taxon>Bugula</taxon>
    </lineage>
</organism>
<feature type="compositionally biased region" description="Polar residues" evidence="10">
    <location>
        <begin position="956"/>
        <end position="971"/>
    </location>
</feature>
<dbReference type="SMART" id="SM00254">
    <property type="entry name" value="ShKT"/>
    <property type="match status" value="6"/>
</dbReference>
<dbReference type="Proteomes" id="UP000593567">
    <property type="component" value="Unassembled WGS sequence"/>
</dbReference>
<feature type="region of interest" description="Disordered" evidence="10">
    <location>
        <begin position="950"/>
        <end position="984"/>
    </location>
</feature>
<evidence type="ECO:0000256" key="7">
    <source>
        <dbReference type="ARBA" id="ARBA00023157"/>
    </source>
</evidence>
<name>A0A7J7JDK6_BUGNE</name>
<feature type="disulfide bond" evidence="9">
    <location>
        <begin position="1074"/>
        <end position="1087"/>
    </location>
</feature>
<keyword evidence="14" id="KW-1185">Reference proteome</keyword>
<dbReference type="InterPro" id="IPR051941">
    <property type="entry name" value="BG_Antigen-Binding_Lectin"/>
</dbReference>
<dbReference type="GO" id="GO:0001868">
    <property type="term" value="P:regulation of complement activation, lectin pathway"/>
    <property type="evidence" value="ECO:0007669"/>
    <property type="project" value="UniProtKB-ARBA"/>
</dbReference>
<evidence type="ECO:0000313" key="13">
    <source>
        <dbReference type="EMBL" id="KAF6023973.1"/>
    </source>
</evidence>
<comment type="similarity">
    <text evidence="2">Belongs to the fucolectin family.</text>
</comment>
<dbReference type="InterPro" id="IPR001590">
    <property type="entry name" value="Peptidase_M12B"/>
</dbReference>
<feature type="disulfide bond" evidence="9">
    <location>
        <begin position="1011"/>
        <end position="1029"/>
    </location>
</feature>
<keyword evidence="6" id="KW-0106">Calcium</keyword>
<keyword evidence="4" id="KW-0479">Metal-binding</keyword>
<evidence type="ECO:0000259" key="12">
    <source>
        <dbReference type="PROSITE" id="PS51670"/>
    </source>
</evidence>
<proteinExistence type="inferred from homology"/>
<dbReference type="InterPro" id="IPR006585">
    <property type="entry name" value="FTP1"/>
</dbReference>
<feature type="domain" description="ShKT" evidence="12">
    <location>
        <begin position="1004"/>
        <end position="1036"/>
    </location>
</feature>
<dbReference type="SUPFAM" id="SSF55486">
    <property type="entry name" value="Metalloproteases ('zincins'), catalytic domain"/>
    <property type="match status" value="1"/>
</dbReference>
<keyword evidence="7 9" id="KW-1015">Disulfide bond</keyword>
<dbReference type="Pfam" id="PF01549">
    <property type="entry name" value="ShK"/>
    <property type="match status" value="6"/>
</dbReference>
<feature type="domain" description="ShKT" evidence="12">
    <location>
        <begin position="555"/>
        <end position="588"/>
    </location>
</feature>
<feature type="region of interest" description="Disordered" evidence="10">
    <location>
        <begin position="650"/>
        <end position="669"/>
    </location>
</feature>
<evidence type="ECO:0000256" key="10">
    <source>
        <dbReference type="SAM" id="MobiDB-lite"/>
    </source>
</evidence>
<accession>A0A7J7JDK6</accession>
<feature type="disulfide bond" evidence="9">
    <location>
        <begin position="1020"/>
        <end position="1033"/>
    </location>
</feature>
<dbReference type="EMBL" id="VXIV02002640">
    <property type="protein sequence ID" value="KAF6023973.1"/>
    <property type="molecule type" value="Genomic_DNA"/>
</dbReference>
<evidence type="ECO:0000259" key="11">
    <source>
        <dbReference type="PROSITE" id="PS50215"/>
    </source>
</evidence>
<sequence length="1094" mass="120706">MVSLSTCGNEVHGMINTNINDYIIFEKGWKGARKKRSLHHKILDLRMASTEEYERHVNIPLGINISKAQDSGDPRPKFHHNRKKRDVHVETPKFYRLEPPAGRTLYLELGIFVDQSFMDDFKDMVYDSTNQLIQQVLLSFNNAQLWYLHPTLGFNIWLTIKDLILIDEDLPLSSDISKVSNPAYLCNWITETFPDNKLWDEIIILSSKLDIWGGRVGLAQRAGACSRHGNDRCAGVSHVNFQMASFARLIAHEAMHPLGVGDDYIGRTSGLCYSGIMRRGVWQDHDWSLCSVQEFERWAGAKISDCLSRRKTPSISGRATPLIPVNIAWRSNTIQSTTYKSEEEWGAWKATDGPITGVPSNGDARYGSCTHTVRQNKPWIRVELDRKYIGVAIDTVVVFNRDDCCDDRLGNFEVRVGNDSNFRNNPLCYYHKQRVSGGRNGAAVISCEKPLSGKYVSIQLQDPNAILTVCEIQVLAKVALENFSYRENDCYDMDGFCPYWQSVGECERKSQASYMSENCAYSCGICRRPNNRPGALNLPSKNTILSVTESPGRNCKDTHDSCMHYAANGDCKVDIETMKRCPKSCGLCTLPERNNSRVLMSRTKLATIKSERTTSSIVTVRQFATKQAVTGSTPPTEKSILRPTALSDKDENVKSENHMSPPTLLAIGSTSTAPTITSTTRTWLTAKSTTVVSSKPTTTLSEEANKLENQKQPTSASKHSGYMACKDNKTSCEGWKNIGYCSTSSVVATLCPKSCGRCRQVTTTQSPSATHRPVPSANPMISTNSKPITLITKSNSLLDITTGTNRKVTNVTSYAATGPSSISKADRHFSPATSTVTTVSVDTTHMPATTTATTSTTFSITNTVTTLAKVINKPSSAAANNLILNSKPELLALHSETACDDNLPSLCHIWRNQDQCKTQSVRRICRQTCGLCAEPIDLHSAITQPIRNRSGIKDAPTSQSKVTTDQATGTVESIPPATPTKTPKVTRYTLSTPEVIHHITSAPCVDNRWECQAWAKNGHCSISSVRDQCSASCNSCRESHSFTTAQPLTSPMRSSVTCSDSVYACSVWAERGLCQKQNVATACKSSCNTCSRYL</sequence>
<feature type="domain" description="Peptidase M12B" evidence="11">
    <location>
        <begin position="105"/>
        <end position="311"/>
    </location>
</feature>
<evidence type="ECO:0000256" key="6">
    <source>
        <dbReference type="ARBA" id="ARBA00022837"/>
    </source>
</evidence>
<dbReference type="InterPro" id="IPR008979">
    <property type="entry name" value="Galactose-bd-like_sf"/>
</dbReference>
<dbReference type="OrthoDB" id="6158912at2759"/>
<dbReference type="InterPro" id="IPR003582">
    <property type="entry name" value="ShKT_dom"/>
</dbReference>
<evidence type="ECO:0000256" key="2">
    <source>
        <dbReference type="ARBA" id="ARBA00010147"/>
    </source>
</evidence>
<dbReference type="GO" id="GO:0004222">
    <property type="term" value="F:metalloendopeptidase activity"/>
    <property type="evidence" value="ECO:0007669"/>
    <property type="project" value="InterPro"/>
</dbReference>
<keyword evidence="5" id="KW-0430">Lectin</keyword>
<dbReference type="Pfam" id="PF22633">
    <property type="entry name" value="F5_F8_type_C_2"/>
    <property type="match status" value="1"/>
</dbReference>
<protein>
    <submittedName>
        <fullName evidence="13">Uncharacterized protein</fullName>
    </submittedName>
</protein>
<feature type="domain" description="ShKT" evidence="12">
    <location>
        <begin position="1058"/>
        <end position="1090"/>
    </location>
</feature>
<evidence type="ECO:0000256" key="1">
    <source>
        <dbReference type="ARBA" id="ARBA00002219"/>
    </source>
</evidence>
<feature type="domain" description="ShKT" evidence="12">
    <location>
        <begin position="725"/>
        <end position="758"/>
    </location>
</feature>
<feature type="disulfide bond" evidence="9">
    <location>
        <begin position="1065"/>
        <end position="1083"/>
    </location>
</feature>
<gene>
    <name evidence="13" type="ORF">EB796_017714</name>
</gene>
<dbReference type="InterPro" id="IPR024079">
    <property type="entry name" value="MetalloPept_cat_dom_sf"/>
</dbReference>
<dbReference type="AlphaFoldDB" id="A0A7J7JDK6"/>
<comment type="caution">
    <text evidence="13">The sequence shown here is derived from an EMBL/GenBank/DDBJ whole genome shotgun (WGS) entry which is preliminary data.</text>
</comment>
<evidence type="ECO:0000256" key="4">
    <source>
        <dbReference type="ARBA" id="ARBA00022723"/>
    </source>
</evidence>
<feature type="active site" evidence="8">
    <location>
        <position position="253"/>
    </location>
</feature>
<dbReference type="SMART" id="SM00607">
    <property type="entry name" value="FTP"/>
    <property type="match status" value="1"/>
</dbReference>
<dbReference type="GO" id="GO:0010185">
    <property type="term" value="P:regulation of cellular defense response"/>
    <property type="evidence" value="ECO:0007669"/>
    <property type="project" value="UniProtKB-ARBA"/>
</dbReference>
<comment type="subunit">
    <text evidence="3">Homotrimer.</text>
</comment>
<feature type="domain" description="ShKT" evidence="12">
    <location>
        <begin position="490"/>
        <end position="526"/>
    </location>
</feature>
<comment type="function">
    <text evidence="1">Acts as a defensive agent. Recognizes blood group fucosylated oligosaccharides including A, B, H and Lewis B-type antigens. Does not recognize Lewis A antigen and has low affinity for monovalent haptens.</text>
</comment>
<reference evidence="13" key="1">
    <citation type="submission" date="2020-06" db="EMBL/GenBank/DDBJ databases">
        <title>Draft genome of Bugula neritina, a colonial animal packing powerful symbionts and potential medicines.</title>
        <authorList>
            <person name="Rayko M."/>
        </authorList>
    </citation>
    <scope>NUCLEOTIDE SEQUENCE [LARGE SCALE GENOMIC DNA]</scope>
    <source>
        <strain evidence="13">Kwan_BN1</strain>
    </source>
</reference>
<dbReference type="Gene3D" id="2.60.120.260">
    <property type="entry name" value="Galactose-binding domain-like"/>
    <property type="match status" value="1"/>
</dbReference>